<sequence length="228" mass="24761">MMELVIIGCDIQEVLGTAIALQILFGLPLWVGCLITALDTLTFLAIDRCGDNKSNSLLHGTHRHHGGVLLLSKPNGIEITEGIAIPRIDDQNVLQDVGMLGSIIMRHDSCHTVSTCTLHWCWTCERSNFFFGLKVILALFVSFIIMFVISAFASTFYSKQCDLLGGDPLPDVYKAGIQTASIPTAAAFVSSNNIYSASPAPLKRDLLRYHACSATQLNSSQDIASESV</sequence>
<evidence type="ECO:0000256" key="1">
    <source>
        <dbReference type="ARBA" id="ARBA00004141"/>
    </source>
</evidence>
<dbReference type="EMBL" id="NBNE01010705">
    <property type="protein sequence ID" value="OWY97225.1"/>
    <property type="molecule type" value="Genomic_DNA"/>
</dbReference>
<dbReference type="GO" id="GO:0005384">
    <property type="term" value="F:manganese ion transmembrane transporter activity"/>
    <property type="evidence" value="ECO:0007669"/>
    <property type="project" value="TreeGrafter"/>
</dbReference>
<organism evidence="7 8">
    <name type="scientific">Phytophthora megakarya</name>
    <dbReference type="NCBI Taxonomy" id="4795"/>
    <lineage>
        <taxon>Eukaryota</taxon>
        <taxon>Sar</taxon>
        <taxon>Stramenopiles</taxon>
        <taxon>Oomycota</taxon>
        <taxon>Peronosporomycetes</taxon>
        <taxon>Peronosporales</taxon>
        <taxon>Peronosporaceae</taxon>
        <taxon>Phytophthora</taxon>
    </lineage>
</organism>
<feature type="transmembrane region" description="Helical" evidence="6">
    <location>
        <begin position="135"/>
        <end position="157"/>
    </location>
</feature>
<keyword evidence="8" id="KW-1185">Reference proteome</keyword>
<dbReference type="GO" id="GO:0034755">
    <property type="term" value="P:iron ion transmembrane transport"/>
    <property type="evidence" value="ECO:0007669"/>
    <property type="project" value="TreeGrafter"/>
</dbReference>
<evidence type="ECO:0000313" key="7">
    <source>
        <dbReference type="EMBL" id="OWY97225.1"/>
    </source>
</evidence>
<name>A0A225UV10_9STRA</name>
<evidence type="ECO:0000256" key="3">
    <source>
        <dbReference type="ARBA" id="ARBA00022692"/>
    </source>
</evidence>
<dbReference type="InterPro" id="IPR001046">
    <property type="entry name" value="NRAMP_fam"/>
</dbReference>
<comment type="subcellular location">
    <subcellularLocation>
        <location evidence="1">Membrane</location>
        <topology evidence="1">Multi-pass membrane protein</topology>
    </subcellularLocation>
</comment>
<reference evidence="8" key="1">
    <citation type="submission" date="2017-03" db="EMBL/GenBank/DDBJ databases">
        <title>Phytopthora megakarya and P. palmivora, two closely related causual agents of cacao black pod achieved similar genome size and gene model numbers by different mechanisms.</title>
        <authorList>
            <person name="Ali S."/>
            <person name="Shao J."/>
            <person name="Larry D.J."/>
            <person name="Kronmiller B."/>
            <person name="Shen D."/>
            <person name="Strem M.D."/>
            <person name="Melnick R.L."/>
            <person name="Guiltinan M.J."/>
            <person name="Tyler B.M."/>
            <person name="Meinhardt L.W."/>
            <person name="Bailey B.A."/>
        </authorList>
    </citation>
    <scope>NUCLEOTIDE SEQUENCE [LARGE SCALE GENOMIC DNA]</scope>
    <source>
        <strain evidence="8">zdho120</strain>
    </source>
</reference>
<evidence type="ECO:0000256" key="4">
    <source>
        <dbReference type="ARBA" id="ARBA00022989"/>
    </source>
</evidence>
<dbReference type="STRING" id="4795.A0A225UV10"/>
<dbReference type="GO" id="GO:0015086">
    <property type="term" value="F:cadmium ion transmembrane transporter activity"/>
    <property type="evidence" value="ECO:0007669"/>
    <property type="project" value="TreeGrafter"/>
</dbReference>
<dbReference type="Pfam" id="PF01566">
    <property type="entry name" value="Nramp"/>
    <property type="match status" value="1"/>
</dbReference>
<evidence type="ECO:0000256" key="5">
    <source>
        <dbReference type="ARBA" id="ARBA00023136"/>
    </source>
</evidence>
<dbReference type="PANTHER" id="PTHR11706:SF33">
    <property type="entry name" value="NATURAL RESISTANCE-ASSOCIATED MACROPHAGE PROTEIN 2"/>
    <property type="match status" value="1"/>
</dbReference>
<keyword evidence="4 6" id="KW-1133">Transmembrane helix</keyword>
<accession>A0A225UV10</accession>
<dbReference type="PRINTS" id="PR00447">
    <property type="entry name" value="NATRESASSCMP"/>
</dbReference>
<feature type="transmembrane region" description="Helical" evidence="6">
    <location>
        <begin position="23"/>
        <end position="46"/>
    </location>
</feature>
<dbReference type="PANTHER" id="PTHR11706">
    <property type="entry name" value="SOLUTE CARRIER PROTEIN FAMILY 11 MEMBER"/>
    <property type="match status" value="1"/>
</dbReference>
<gene>
    <name evidence="7" type="ORF">PHMEG_00032299</name>
</gene>
<dbReference type="OrthoDB" id="409173at2759"/>
<evidence type="ECO:0000256" key="2">
    <source>
        <dbReference type="ARBA" id="ARBA00022448"/>
    </source>
</evidence>
<dbReference type="Proteomes" id="UP000198211">
    <property type="component" value="Unassembled WGS sequence"/>
</dbReference>
<dbReference type="GO" id="GO:0005886">
    <property type="term" value="C:plasma membrane"/>
    <property type="evidence" value="ECO:0007669"/>
    <property type="project" value="TreeGrafter"/>
</dbReference>
<proteinExistence type="predicted"/>
<keyword evidence="2" id="KW-0813">Transport</keyword>
<protein>
    <submittedName>
        <fullName evidence="7">Metal Ion (Mn2-iron) Transporter</fullName>
    </submittedName>
</protein>
<evidence type="ECO:0000256" key="6">
    <source>
        <dbReference type="SAM" id="Phobius"/>
    </source>
</evidence>
<keyword evidence="3 6" id="KW-0812">Transmembrane</keyword>
<dbReference type="AlphaFoldDB" id="A0A225UV10"/>
<keyword evidence="5 6" id="KW-0472">Membrane</keyword>
<evidence type="ECO:0000313" key="8">
    <source>
        <dbReference type="Proteomes" id="UP000198211"/>
    </source>
</evidence>
<comment type="caution">
    <text evidence="7">The sequence shown here is derived from an EMBL/GenBank/DDBJ whole genome shotgun (WGS) entry which is preliminary data.</text>
</comment>